<dbReference type="OrthoDB" id="9807749at2"/>
<evidence type="ECO:0000256" key="5">
    <source>
        <dbReference type="ARBA" id="ARBA00022962"/>
    </source>
</evidence>
<dbReference type="InterPro" id="IPR017926">
    <property type="entry name" value="GATASE"/>
</dbReference>
<dbReference type="GO" id="GO:0005737">
    <property type="term" value="C:cytoplasm"/>
    <property type="evidence" value="ECO:0007669"/>
    <property type="project" value="UniProtKB-SubCell"/>
</dbReference>
<proteinExistence type="inferred from homology"/>
<feature type="active site" description="Nucleophile" evidence="10 11">
    <location>
        <position position="81"/>
    </location>
</feature>
<dbReference type="HAMAP" id="MF_00278">
    <property type="entry name" value="HisH"/>
    <property type="match status" value="1"/>
</dbReference>
<evidence type="ECO:0000256" key="8">
    <source>
        <dbReference type="ARBA" id="ARBA00047838"/>
    </source>
</evidence>
<dbReference type="EC" id="4.3.2.10" evidence="10"/>
<evidence type="ECO:0000256" key="11">
    <source>
        <dbReference type="PIRSR" id="PIRSR000495-1"/>
    </source>
</evidence>
<keyword evidence="7 10" id="KW-0456">Lyase</keyword>
<comment type="subcellular location">
    <subcellularLocation>
        <location evidence="10">Cytoplasm</location>
    </subcellularLocation>
</comment>
<keyword evidence="6 10" id="KW-0368">Histidine biosynthesis</keyword>
<dbReference type="KEGG" id="gsb:GSUB_02535"/>
<reference evidence="13 14" key="1">
    <citation type="journal article" date="2015" name="Genome Announc.">
        <title>Genomes of Geoalkalibacter ferrihydriticus Z-0531T and Geoalkalibacter subterraneus Red1T, Two Haloalkaliphilic Metal-Reducing Deltaproteobacteria.</title>
        <authorList>
            <person name="Badalamenti J.P."/>
            <person name="Krajmalnik-Brown R."/>
            <person name="Torres C.I."/>
            <person name="Bond D.R."/>
        </authorList>
    </citation>
    <scope>NUCLEOTIDE SEQUENCE [LARGE SCALE GENOMIC DNA]</scope>
    <source>
        <strain evidence="13 14">Red1</strain>
    </source>
</reference>
<evidence type="ECO:0000256" key="1">
    <source>
        <dbReference type="ARBA" id="ARBA00005091"/>
    </source>
</evidence>
<evidence type="ECO:0000256" key="6">
    <source>
        <dbReference type="ARBA" id="ARBA00023102"/>
    </source>
</evidence>
<dbReference type="InterPro" id="IPR010139">
    <property type="entry name" value="Imidazole-glycPsynth_HisH"/>
</dbReference>
<dbReference type="Pfam" id="PF00117">
    <property type="entry name" value="GATase"/>
    <property type="match status" value="1"/>
</dbReference>
<evidence type="ECO:0000256" key="2">
    <source>
        <dbReference type="ARBA" id="ARBA00011152"/>
    </source>
</evidence>
<feature type="active site" evidence="10 11">
    <location>
        <position position="191"/>
    </location>
</feature>
<dbReference type="Proteomes" id="UP000035036">
    <property type="component" value="Chromosome"/>
</dbReference>
<dbReference type="UniPathway" id="UPA00031">
    <property type="reaction ID" value="UER00010"/>
</dbReference>
<dbReference type="CDD" id="cd01748">
    <property type="entry name" value="GATase1_IGP_Synthase"/>
    <property type="match status" value="1"/>
</dbReference>
<dbReference type="GO" id="GO:0000105">
    <property type="term" value="P:L-histidine biosynthetic process"/>
    <property type="evidence" value="ECO:0007669"/>
    <property type="project" value="UniProtKB-UniRule"/>
</dbReference>
<dbReference type="PANTHER" id="PTHR42701:SF1">
    <property type="entry name" value="IMIDAZOLE GLYCEROL PHOSPHATE SYNTHASE SUBUNIT HISH"/>
    <property type="match status" value="1"/>
</dbReference>
<dbReference type="GO" id="GO:0016829">
    <property type="term" value="F:lyase activity"/>
    <property type="evidence" value="ECO:0007669"/>
    <property type="project" value="UniProtKB-KW"/>
</dbReference>
<keyword evidence="4 10" id="KW-0378">Hydrolase</keyword>
<feature type="domain" description="Glutamine amidotransferase" evidence="12">
    <location>
        <begin position="38"/>
        <end position="206"/>
    </location>
</feature>
<evidence type="ECO:0000256" key="10">
    <source>
        <dbReference type="HAMAP-Rule" id="MF_00278"/>
    </source>
</evidence>
<dbReference type="PIRSF" id="PIRSF000495">
    <property type="entry name" value="Amidotransf_hisH"/>
    <property type="match status" value="1"/>
</dbReference>
<dbReference type="SUPFAM" id="SSF52317">
    <property type="entry name" value="Class I glutamine amidotransferase-like"/>
    <property type="match status" value="1"/>
</dbReference>
<dbReference type="GO" id="GO:0004359">
    <property type="term" value="F:glutaminase activity"/>
    <property type="evidence" value="ECO:0007669"/>
    <property type="project" value="UniProtKB-EC"/>
</dbReference>
<keyword evidence="13" id="KW-0808">Transferase</keyword>
<dbReference type="GO" id="GO:0000107">
    <property type="term" value="F:imidazoleglycerol-phosphate synthase activity"/>
    <property type="evidence" value="ECO:0007669"/>
    <property type="project" value="UniProtKB-UniRule"/>
</dbReference>
<dbReference type="NCBIfam" id="TIGR01855">
    <property type="entry name" value="IMP_synth_hisH"/>
    <property type="match status" value="1"/>
</dbReference>
<name>A0A0B5FM09_9BACT</name>
<gene>
    <name evidence="10 13" type="primary">hisH</name>
    <name evidence="13" type="ORF">GSUB_02535</name>
</gene>
<protein>
    <recommendedName>
        <fullName evidence="10">Imidazole glycerol phosphate synthase subunit HisH</fullName>
        <ecNumber evidence="10">4.3.2.10</ecNumber>
    </recommendedName>
    <alternativeName>
        <fullName evidence="10">IGP synthase glutaminase subunit</fullName>
        <ecNumber evidence="10">3.5.1.2</ecNumber>
    </alternativeName>
    <alternativeName>
        <fullName evidence="10">IGP synthase subunit HisH</fullName>
    </alternativeName>
    <alternativeName>
        <fullName evidence="10">ImGP synthase subunit HisH</fullName>
        <shortName evidence="10">IGPS subunit HisH</shortName>
    </alternativeName>
</protein>
<keyword evidence="13" id="KW-0328">Glycosyltransferase</keyword>
<comment type="catalytic activity">
    <reaction evidence="9 10">
        <text>L-glutamine + H2O = L-glutamate + NH4(+)</text>
        <dbReference type="Rhea" id="RHEA:15889"/>
        <dbReference type="ChEBI" id="CHEBI:15377"/>
        <dbReference type="ChEBI" id="CHEBI:28938"/>
        <dbReference type="ChEBI" id="CHEBI:29985"/>
        <dbReference type="ChEBI" id="CHEBI:58359"/>
        <dbReference type="EC" id="3.5.1.2"/>
    </reaction>
</comment>
<keyword evidence="10" id="KW-0963">Cytoplasm</keyword>
<keyword evidence="14" id="KW-1185">Reference proteome</keyword>
<comment type="catalytic activity">
    <reaction evidence="8 10">
        <text>5-[(5-phospho-1-deoxy-D-ribulos-1-ylimino)methylamino]-1-(5-phospho-beta-D-ribosyl)imidazole-4-carboxamide + L-glutamine = D-erythro-1-(imidazol-4-yl)glycerol 3-phosphate + 5-amino-1-(5-phospho-beta-D-ribosyl)imidazole-4-carboxamide + L-glutamate + H(+)</text>
        <dbReference type="Rhea" id="RHEA:24793"/>
        <dbReference type="ChEBI" id="CHEBI:15378"/>
        <dbReference type="ChEBI" id="CHEBI:29985"/>
        <dbReference type="ChEBI" id="CHEBI:58278"/>
        <dbReference type="ChEBI" id="CHEBI:58359"/>
        <dbReference type="ChEBI" id="CHEBI:58475"/>
        <dbReference type="ChEBI" id="CHEBI:58525"/>
        <dbReference type="EC" id="4.3.2.10"/>
    </reaction>
</comment>
<dbReference type="AlphaFoldDB" id="A0A0B5FM09"/>
<dbReference type="InterPro" id="IPR029062">
    <property type="entry name" value="Class_I_gatase-like"/>
</dbReference>
<evidence type="ECO:0000259" key="12">
    <source>
        <dbReference type="Pfam" id="PF00117"/>
    </source>
</evidence>
<evidence type="ECO:0000313" key="13">
    <source>
        <dbReference type="EMBL" id="AJF05669.1"/>
    </source>
</evidence>
<evidence type="ECO:0000313" key="14">
    <source>
        <dbReference type="Proteomes" id="UP000035036"/>
    </source>
</evidence>
<dbReference type="PROSITE" id="PS51273">
    <property type="entry name" value="GATASE_TYPE_1"/>
    <property type="match status" value="1"/>
</dbReference>
<evidence type="ECO:0000256" key="9">
    <source>
        <dbReference type="ARBA" id="ARBA00049534"/>
    </source>
</evidence>
<comment type="function">
    <text evidence="10">IGPS catalyzes the conversion of PRFAR and glutamine to IGP, AICAR and glutamate. The HisH subunit catalyzes the hydrolysis of glutamine to glutamate and ammonia as part of the synthesis of IGP and AICAR. The resulting ammonia molecule is channeled to the active site of HisF.</text>
</comment>
<dbReference type="HOGENOM" id="CLU_071837_2_2_7"/>
<dbReference type="RefSeq" id="WP_040199051.1">
    <property type="nucleotide sequence ID" value="NZ_CP010311.1"/>
</dbReference>
<comment type="subunit">
    <text evidence="2 10">Heterodimer of HisH and HisF.</text>
</comment>
<evidence type="ECO:0000256" key="4">
    <source>
        <dbReference type="ARBA" id="ARBA00022801"/>
    </source>
</evidence>
<dbReference type="STRING" id="483547.GSUB_02535"/>
<evidence type="ECO:0000256" key="7">
    <source>
        <dbReference type="ARBA" id="ARBA00023239"/>
    </source>
</evidence>
<dbReference type="Gene3D" id="3.40.50.880">
    <property type="match status" value="1"/>
</dbReference>
<dbReference type="EMBL" id="CP010311">
    <property type="protein sequence ID" value="AJF05669.1"/>
    <property type="molecule type" value="Genomic_DNA"/>
</dbReference>
<organism evidence="13 14">
    <name type="scientific">Geoalkalibacter subterraneus</name>
    <dbReference type="NCBI Taxonomy" id="483547"/>
    <lineage>
        <taxon>Bacteria</taxon>
        <taxon>Pseudomonadati</taxon>
        <taxon>Thermodesulfobacteriota</taxon>
        <taxon>Desulfuromonadia</taxon>
        <taxon>Desulfuromonadales</taxon>
        <taxon>Geoalkalibacteraceae</taxon>
        <taxon>Geoalkalibacter</taxon>
    </lineage>
</organism>
<feature type="active site" evidence="10 11">
    <location>
        <position position="193"/>
    </location>
</feature>
<accession>A0A0B5FM09</accession>
<dbReference type="PANTHER" id="PTHR42701">
    <property type="entry name" value="IMIDAZOLE GLYCEROL PHOSPHATE SYNTHASE SUBUNIT HISH"/>
    <property type="match status" value="1"/>
</dbReference>
<sequence>MNHIVIIDYGMGNLRSVQKAFELQGFDACLSSDPADIAAADKLVLPGVGAFRDCIAQLRAGGFVGPLMTHVEAGKPLLGICVGLQLLFSESHEFGRHQGLGIIPGKVVRFPDHMRQGGEELKVPHMGWNDIRIRRPAPIFKGFDSGSFVYFVHSYYAQPEDPQVVAAETTYGDVTFCAALWRDNVMATQFHPEKSQAVGLEIIKNFGEM</sequence>
<dbReference type="EC" id="3.5.1.2" evidence="10"/>
<evidence type="ECO:0000256" key="3">
    <source>
        <dbReference type="ARBA" id="ARBA00022605"/>
    </source>
</evidence>
<comment type="pathway">
    <text evidence="1 10">Amino-acid biosynthesis; L-histidine biosynthesis; L-histidine from 5-phospho-alpha-D-ribose 1-diphosphate: step 5/9.</text>
</comment>
<keyword evidence="5 10" id="KW-0315">Glutamine amidotransferase</keyword>
<keyword evidence="3 10" id="KW-0028">Amino-acid biosynthesis</keyword>